<organism evidence="2 3">
    <name type="scientific">Mycolicibacterium arseniciresistens</name>
    <dbReference type="NCBI Taxonomy" id="3062257"/>
    <lineage>
        <taxon>Bacteria</taxon>
        <taxon>Bacillati</taxon>
        <taxon>Actinomycetota</taxon>
        <taxon>Actinomycetes</taxon>
        <taxon>Mycobacteriales</taxon>
        <taxon>Mycobacteriaceae</taxon>
        <taxon>Mycolicibacterium</taxon>
    </lineage>
</organism>
<evidence type="ECO:0000313" key="2">
    <source>
        <dbReference type="EMBL" id="MDO3639607.1"/>
    </source>
</evidence>
<comment type="caution">
    <text evidence="2">The sequence shown here is derived from an EMBL/GenBank/DDBJ whole genome shotgun (WGS) entry which is preliminary data.</text>
</comment>
<protein>
    <submittedName>
        <fullName evidence="2">Uncharacterized protein</fullName>
    </submittedName>
</protein>
<dbReference type="Proteomes" id="UP001168823">
    <property type="component" value="Unassembled WGS sequence"/>
</dbReference>
<accession>A0ABT8UP83</accession>
<evidence type="ECO:0000256" key="1">
    <source>
        <dbReference type="SAM" id="MobiDB-lite"/>
    </source>
</evidence>
<feature type="compositionally biased region" description="Gly residues" evidence="1">
    <location>
        <begin position="1"/>
        <end position="11"/>
    </location>
</feature>
<proteinExistence type="predicted"/>
<name>A0ABT8UP83_9MYCO</name>
<sequence length="85" mass="8720">VAGAAGDGGKNSTGVRDDDELVDAVLVSDPHAVRPIMTDAAHAASATDEDRRGEFTIRHATADAAVVGRRPGPLQPDMRASMPAS</sequence>
<dbReference type="EMBL" id="JAUMSQ010000347">
    <property type="protein sequence ID" value="MDO3639607.1"/>
    <property type="molecule type" value="Genomic_DNA"/>
</dbReference>
<keyword evidence="3" id="KW-1185">Reference proteome</keyword>
<dbReference type="RefSeq" id="WP_302916658.1">
    <property type="nucleotide sequence ID" value="NZ_JAUMSQ010000347.1"/>
</dbReference>
<feature type="region of interest" description="Disordered" evidence="1">
    <location>
        <begin position="1"/>
        <end position="21"/>
    </location>
</feature>
<evidence type="ECO:0000313" key="3">
    <source>
        <dbReference type="Proteomes" id="UP001168823"/>
    </source>
</evidence>
<reference evidence="2" key="1">
    <citation type="submission" date="2023-07" db="EMBL/GenBank/DDBJ databases">
        <title>Mycolicibacterium sp. nov., a novel bacterial species.</title>
        <authorList>
            <person name="Cao Y."/>
        </authorList>
    </citation>
    <scope>NUCLEOTIDE SEQUENCE</scope>
    <source>
        <strain evidence="2">KC 300</strain>
    </source>
</reference>
<feature type="region of interest" description="Disordered" evidence="1">
    <location>
        <begin position="62"/>
        <end position="85"/>
    </location>
</feature>
<gene>
    <name evidence="2" type="ORF">Q2100_27955</name>
</gene>
<feature type="non-terminal residue" evidence="2">
    <location>
        <position position="1"/>
    </location>
</feature>